<feature type="short sequence motif" description="DGA/G" evidence="4">
    <location>
        <begin position="214"/>
        <end position="216"/>
    </location>
</feature>
<evidence type="ECO:0000259" key="5">
    <source>
        <dbReference type="PROSITE" id="PS51635"/>
    </source>
</evidence>
<evidence type="ECO:0000256" key="1">
    <source>
        <dbReference type="ARBA" id="ARBA00022801"/>
    </source>
</evidence>
<evidence type="ECO:0000256" key="2">
    <source>
        <dbReference type="ARBA" id="ARBA00022963"/>
    </source>
</evidence>
<dbReference type="RefSeq" id="XP_016633826.1">
    <property type="nucleotide sequence ID" value="XM_016774846.1"/>
</dbReference>
<dbReference type="PROSITE" id="PS51635">
    <property type="entry name" value="PNPLA"/>
    <property type="match status" value="1"/>
</dbReference>
<evidence type="ECO:0000256" key="4">
    <source>
        <dbReference type="PROSITE-ProRule" id="PRU01161"/>
    </source>
</evidence>
<dbReference type="InterPro" id="IPR002641">
    <property type="entry name" value="PNPLA_dom"/>
</dbReference>
<dbReference type="GO" id="GO:0019369">
    <property type="term" value="P:arachidonate metabolic process"/>
    <property type="evidence" value="ECO:0007669"/>
    <property type="project" value="TreeGrafter"/>
</dbReference>
<feature type="short sequence motif" description="GXSXG" evidence="4">
    <location>
        <begin position="72"/>
        <end position="76"/>
    </location>
</feature>
<dbReference type="PANTHER" id="PTHR24185:SF1">
    <property type="entry name" value="CALCIUM-INDEPENDENT PHOSPHOLIPASE A2-GAMMA"/>
    <property type="match status" value="1"/>
</dbReference>
<feature type="short sequence motif" description="GXGXXG" evidence="4">
    <location>
        <begin position="30"/>
        <end position="35"/>
    </location>
</feature>
<proteinExistence type="predicted"/>
<dbReference type="Gene3D" id="3.40.1090.10">
    <property type="entry name" value="Cytosolic phospholipase A2 catalytic domain"/>
    <property type="match status" value="1"/>
</dbReference>
<accession>A0A0D2KSJ7</accession>
<dbReference type="Proteomes" id="UP000053411">
    <property type="component" value="Unassembled WGS sequence"/>
</dbReference>
<dbReference type="GeneID" id="27710085"/>
<dbReference type="GO" id="GO:0016042">
    <property type="term" value="P:lipid catabolic process"/>
    <property type="evidence" value="ECO:0007669"/>
    <property type="project" value="UniProtKB-UniRule"/>
</dbReference>
<dbReference type="GO" id="GO:0046486">
    <property type="term" value="P:glycerolipid metabolic process"/>
    <property type="evidence" value="ECO:0007669"/>
    <property type="project" value="UniProtKB-ARBA"/>
</dbReference>
<dbReference type="EMBL" id="KN848068">
    <property type="protein sequence ID" value="KIX99703.1"/>
    <property type="molecule type" value="Genomic_DNA"/>
</dbReference>
<dbReference type="AlphaFoldDB" id="A0A0D2KSJ7"/>
<evidence type="ECO:0000313" key="6">
    <source>
        <dbReference type="EMBL" id="KIX99703.1"/>
    </source>
</evidence>
<dbReference type="Pfam" id="PF01734">
    <property type="entry name" value="Patatin"/>
    <property type="match status" value="1"/>
</dbReference>
<dbReference type="SUPFAM" id="SSF52151">
    <property type="entry name" value="FabD/lysophospholipase-like"/>
    <property type="match status" value="1"/>
</dbReference>
<keyword evidence="7" id="KW-1185">Reference proteome</keyword>
<sequence>MQQAVSAEGAAGRPSNPVDHTGLCLLSLDGGGVRGLSTLHILKSLMTQVNYERQKSGASALKPCELFDLIGGTSTGGLIAIMLGRLEMDVDECITAYNRLTKAVFEEKVHRTPFSWSGQVRPRFNSDNLKTVIEDVITSQGYSPTEAFNDGKPHGCRVFVCAAAKDLYGITRLRSYDLPQKPSVQSTISEAALATSAATGFFDPVSIGARQFVDGALGVNNPVEEVEVEAADIWCAESAEVKPLVKCFISIGTGNPGKKAVEDNLLKFLSKTLVQITTETEETAKRFVARWRQHLDQNRYFRFNVEQGLQDVDLAEYKEQGRIEAATHQYLDDQHQISRARHCVANLTLKQSVYLEDFP</sequence>
<keyword evidence="2 4" id="KW-0442">Lipid degradation</keyword>
<evidence type="ECO:0000256" key="3">
    <source>
        <dbReference type="ARBA" id="ARBA00023098"/>
    </source>
</evidence>
<protein>
    <recommendedName>
        <fullName evidence="5">PNPLA domain-containing protein</fullName>
    </recommendedName>
</protein>
<reference evidence="6 7" key="1">
    <citation type="submission" date="2015-01" db="EMBL/GenBank/DDBJ databases">
        <title>The Genome Sequence of Fonsecaea multimorphosa CBS 102226.</title>
        <authorList>
            <consortium name="The Broad Institute Genomics Platform"/>
            <person name="Cuomo C."/>
            <person name="de Hoog S."/>
            <person name="Gorbushina A."/>
            <person name="Stielow B."/>
            <person name="Teixiera M."/>
            <person name="Abouelleil A."/>
            <person name="Chapman S.B."/>
            <person name="Priest M."/>
            <person name="Young S.K."/>
            <person name="Wortman J."/>
            <person name="Nusbaum C."/>
            <person name="Birren B."/>
        </authorList>
    </citation>
    <scope>NUCLEOTIDE SEQUENCE [LARGE SCALE GENOMIC DNA]</scope>
    <source>
        <strain evidence="6 7">CBS 102226</strain>
    </source>
</reference>
<feature type="active site" description="Nucleophile" evidence="4">
    <location>
        <position position="74"/>
    </location>
</feature>
<dbReference type="GO" id="GO:0016020">
    <property type="term" value="C:membrane"/>
    <property type="evidence" value="ECO:0007669"/>
    <property type="project" value="TreeGrafter"/>
</dbReference>
<gene>
    <name evidence="6" type="ORF">Z520_04339</name>
</gene>
<organism evidence="6 7">
    <name type="scientific">Fonsecaea multimorphosa CBS 102226</name>
    <dbReference type="NCBI Taxonomy" id="1442371"/>
    <lineage>
        <taxon>Eukaryota</taxon>
        <taxon>Fungi</taxon>
        <taxon>Dikarya</taxon>
        <taxon>Ascomycota</taxon>
        <taxon>Pezizomycotina</taxon>
        <taxon>Eurotiomycetes</taxon>
        <taxon>Chaetothyriomycetidae</taxon>
        <taxon>Chaetothyriales</taxon>
        <taxon>Herpotrichiellaceae</taxon>
        <taxon>Fonsecaea</taxon>
    </lineage>
</organism>
<dbReference type="VEuPathDB" id="FungiDB:Z520_04339"/>
<dbReference type="PANTHER" id="PTHR24185">
    <property type="entry name" value="CALCIUM-INDEPENDENT PHOSPHOLIPASE A2-GAMMA"/>
    <property type="match status" value="1"/>
</dbReference>
<name>A0A0D2KSJ7_9EURO</name>
<dbReference type="OrthoDB" id="4161490at2759"/>
<keyword evidence="3 4" id="KW-0443">Lipid metabolism</keyword>
<dbReference type="CDD" id="cd07216">
    <property type="entry name" value="Pat17_PNPLA8_PNPLA9_like3"/>
    <property type="match status" value="1"/>
</dbReference>
<evidence type="ECO:0000313" key="7">
    <source>
        <dbReference type="Proteomes" id="UP000053411"/>
    </source>
</evidence>
<feature type="domain" description="PNPLA" evidence="5">
    <location>
        <begin position="26"/>
        <end position="227"/>
    </location>
</feature>
<keyword evidence="1 4" id="KW-0378">Hydrolase</keyword>
<dbReference type="STRING" id="1442371.A0A0D2KSJ7"/>
<dbReference type="GO" id="GO:0047499">
    <property type="term" value="F:calcium-independent phospholipase A2 activity"/>
    <property type="evidence" value="ECO:0007669"/>
    <property type="project" value="TreeGrafter"/>
</dbReference>
<feature type="active site" description="Proton acceptor" evidence="4">
    <location>
        <position position="214"/>
    </location>
</feature>
<dbReference type="InterPro" id="IPR016035">
    <property type="entry name" value="Acyl_Trfase/lysoPLipase"/>
</dbReference>